<feature type="compositionally biased region" description="Basic and acidic residues" evidence="1">
    <location>
        <begin position="198"/>
        <end position="213"/>
    </location>
</feature>
<accession>A0ABN6Z7H7</accession>
<evidence type="ECO:0000259" key="4">
    <source>
        <dbReference type="Pfam" id="PF19762"/>
    </source>
</evidence>
<feature type="transmembrane region" description="Helical" evidence="2">
    <location>
        <begin position="89"/>
        <end position="112"/>
    </location>
</feature>
<keyword evidence="3" id="KW-0732">Signal</keyword>
<evidence type="ECO:0000313" key="5">
    <source>
        <dbReference type="EMBL" id="BEH00504.1"/>
    </source>
</evidence>
<keyword evidence="2" id="KW-1133">Transmembrane helix</keyword>
<gene>
    <name evidence="5" type="ORF">BSYN_27680</name>
</gene>
<name>A0ABN6Z7H7_9BACE</name>
<organism evidence="5 6">
    <name type="scientific">Bacteroides sedimenti</name>
    <dbReference type="NCBI Taxonomy" id="2136147"/>
    <lineage>
        <taxon>Bacteria</taxon>
        <taxon>Pseudomonadati</taxon>
        <taxon>Bacteroidota</taxon>
        <taxon>Bacteroidia</taxon>
        <taxon>Bacteroidales</taxon>
        <taxon>Bacteroidaceae</taxon>
        <taxon>Bacteroides</taxon>
    </lineage>
</organism>
<reference evidence="5 6" key="1">
    <citation type="submission" date="2023-04" db="EMBL/GenBank/DDBJ databases">
        <title>Draft genome sequence of acteroides sedimenti strain YN3PY1.</title>
        <authorList>
            <person name="Yoshida N."/>
        </authorList>
    </citation>
    <scope>NUCLEOTIDE SEQUENCE [LARGE SCALE GENOMIC DNA]</scope>
    <source>
        <strain evidence="5 6">YN3PY1</strain>
    </source>
</reference>
<keyword evidence="2" id="KW-0472">Membrane</keyword>
<sequence length="240" mass="26269">MNMKQLMTVFVMMLFMSITVMGQTSTQKAKEANKQTATTTVTVSTAAADSASTDSVANKDEDTFKSLKGGEFESKGEHFDFPFGKDSSIVPIIAIIAVFGMPVLIVLIVSIVNYKNRKAQYKLAEKALENGKDIPEGLFSKTKETDIRSKGIKNIFVGIGLGIFLWALTGEFGLGCIGFMIMFFGIGQWLIAQSNKKDGKERPFTDMHNDNRAGESSTRMGENEPASKETDLSGQMSDKE</sequence>
<proteinExistence type="predicted"/>
<feature type="region of interest" description="Disordered" evidence="1">
    <location>
        <begin position="198"/>
        <end position="240"/>
    </location>
</feature>
<evidence type="ECO:0000256" key="1">
    <source>
        <dbReference type="SAM" id="MobiDB-lite"/>
    </source>
</evidence>
<dbReference type="Pfam" id="PF19762">
    <property type="entry name" value="DUF6249"/>
    <property type="match status" value="1"/>
</dbReference>
<feature type="transmembrane region" description="Helical" evidence="2">
    <location>
        <begin position="151"/>
        <end position="168"/>
    </location>
</feature>
<dbReference type="Proteomes" id="UP001496674">
    <property type="component" value="Chromosome"/>
</dbReference>
<evidence type="ECO:0000256" key="3">
    <source>
        <dbReference type="SAM" id="SignalP"/>
    </source>
</evidence>
<feature type="signal peptide" evidence="3">
    <location>
        <begin position="1"/>
        <end position="22"/>
    </location>
</feature>
<feature type="chain" id="PRO_5046687580" description="DUF6249 domain-containing protein" evidence="3">
    <location>
        <begin position="23"/>
        <end position="240"/>
    </location>
</feature>
<dbReference type="EMBL" id="AP028055">
    <property type="protein sequence ID" value="BEH00504.1"/>
    <property type="molecule type" value="Genomic_DNA"/>
</dbReference>
<keyword evidence="6" id="KW-1185">Reference proteome</keyword>
<keyword evidence="2" id="KW-0812">Transmembrane</keyword>
<dbReference type="InterPro" id="IPR046216">
    <property type="entry name" value="DUF6249"/>
</dbReference>
<feature type="transmembrane region" description="Helical" evidence="2">
    <location>
        <begin position="174"/>
        <end position="192"/>
    </location>
</feature>
<feature type="domain" description="DUF6249" evidence="4">
    <location>
        <begin position="92"/>
        <end position="193"/>
    </location>
</feature>
<feature type="compositionally biased region" description="Basic and acidic residues" evidence="1">
    <location>
        <begin position="221"/>
        <end position="240"/>
    </location>
</feature>
<evidence type="ECO:0000256" key="2">
    <source>
        <dbReference type="SAM" id="Phobius"/>
    </source>
</evidence>
<protein>
    <recommendedName>
        <fullName evidence="4">DUF6249 domain-containing protein</fullName>
    </recommendedName>
</protein>
<evidence type="ECO:0000313" key="6">
    <source>
        <dbReference type="Proteomes" id="UP001496674"/>
    </source>
</evidence>